<evidence type="ECO:0000313" key="3">
    <source>
        <dbReference type="Proteomes" id="UP001281410"/>
    </source>
</evidence>
<feature type="compositionally biased region" description="Acidic residues" evidence="1">
    <location>
        <begin position="16"/>
        <end position="32"/>
    </location>
</feature>
<dbReference type="AlphaFoldDB" id="A0AAE0B7H4"/>
<name>A0AAE0B7H4_9ROSI</name>
<comment type="caution">
    <text evidence="2">The sequence shown here is derived from an EMBL/GenBank/DDBJ whole genome shotgun (WGS) entry which is preliminary data.</text>
</comment>
<dbReference type="EMBL" id="JANJYJ010000001">
    <property type="protein sequence ID" value="KAK3230554.1"/>
    <property type="molecule type" value="Genomic_DNA"/>
</dbReference>
<feature type="region of interest" description="Disordered" evidence="1">
    <location>
        <begin position="1"/>
        <end position="111"/>
    </location>
</feature>
<protein>
    <submittedName>
        <fullName evidence="2">Uncharacterized protein</fullName>
    </submittedName>
</protein>
<feature type="compositionally biased region" description="Acidic residues" evidence="1">
    <location>
        <begin position="93"/>
        <end position="102"/>
    </location>
</feature>
<sequence length="111" mass="12499">MEQDFPADTFSVSEDSSGEDGDDDKDGEDEQLESAMGETGADNEVIDEKLWNKEEEENPNTEKEKYESGPSVKDGDQSSRELRAKEDSAMADEHEDLNFDENDGQKDENRD</sequence>
<reference evidence="2" key="1">
    <citation type="journal article" date="2023" name="Plant J.">
        <title>Genome sequences and population genomics provide insights into the demographic history, inbreeding, and mutation load of two 'living fossil' tree species of Dipteronia.</title>
        <authorList>
            <person name="Feng Y."/>
            <person name="Comes H.P."/>
            <person name="Chen J."/>
            <person name="Zhu S."/>
            <person name="Lu R."/>
            <person name="Zhang X."/>
            <person name="Li P."/>
            <person name="Qiu J."/>
            <person name="Olsen K.M."/>
            <person name="Qiu Y."/>
        </authorList>
    </citation>
    <scope>NUCLEOTIDE SEQUENCE</scope>
    <source>
        <strain evidence="2">NBL</strain>
    </source>
</reference>
<organism evidence="2 3">
    <name type="scientific">Dipteronia sinensis</name>
    <dbReference type="NCBI Taxonomy" id="43782"/>
    <lineage>
        <taxon>Eukaryota</taxon>
        <taxon>Viridiplantae</taxon>
        <taxon>Streptophyta</taxon>
        <taxon>Embryophyta</taxon>
        <taxon>Tracheophyta</taxon>
        <taxon>Spermatophyta</taxon>
        <taxon>Magnoliopsida</taxon>
        <taxon>eudicotyledons</taxon>
        <taxon>Gunneridae</taxon>
        <taxon>Pentapetalae</taxon>
        <taxon>rosids</taxon>
        <taxon>malvids</taxon>
        <taxon>Sapindales</taxon>
        <taxon>Sapindaceae</taxon>
        <taxon>Hippocastanoideae</taxon>
        <taxon>Acereae</taxon>
        <taxon>Dipteronia</taxon>
    </lineage>
</organism>
<proteinExistence type="predicted"/>
<dbReference type="Proteomes" id="UP001281410">
    <property type="component" value="Unassembled WGS sequence"/>
</dbReference>
<feature type="compositionally biased region" description="Basic and acidic residues" evidence="1">
    <location>
        <begin position="60"/>
        <end position="92"/>
    </location>
</feature>
<evidence type="ECO:0000256" key="1">
    <source>
        <dbReference type="SAM" id="MobiDB-lite"/>
    </source>
</evidence>
<gene>
    <name evidence="2" type="ORF">Dsin_002435</name>
</gene>
<accession>A0AAE0B7H4</accession>
<keyword evidence="3" id="KW-1185">Reference proteome</keyword>
<evidence type="ECO:0000313" key="2">
    <source>
        <dbReference type="EMBL" id="KAK3230554.1"/>
    </source>
</evidence>